<dbReference type="RefSeq" id="WP_109738385.1">
    <property type="nucleotide sequence ID" value="NZ_PPEG02000004.1"/>
</dbReference>
<dbReference type="Proteomes" id="UP000236413">
    <property type="component" value="Unassembled WGS sequence"/>
</dbReference>
<comment type="caution">
    <text evidence="1">The sequence shown here is derived from an EMBL/GenBank/DDBJ whole genome shotgun (WGS) entry which is preliminary data.</text>
</comment>
<reference evidence="1 2" key="1">
    <citation type="submission" date="2018-04" db="EMBL/GenBank/DDBJ databases">
        <title>Chryseobacterium oncorhynchi 701B-08T from rainbow trout, and Chryseobacterium viscerum 687B-08T from diseased fish.</title>
        <authorList>
            <person name="Jeong J.-J."/>
            <person name="Lee Y.J."/>
            <person name="Pathiraja D."/>
            <person name="Park B."/>
            <person name="Choi I.-G."/>
            <person name="Kim K.D."/>
        </authorList>
    </citation>
    <scope>NUCLEOTIDE SEQUENCE [LARGE SCALE GENOMIC DNA]</scope>
    <source>
        <strain evidence="1 2">687B-08</strain>
    </source>
</reference>
<sequence length="549" mass="66147">MKTPNKSPFSVLANEFLENTLNHLVHDYSIVQIFYKQEKNSTKSHLLISVSKNADAIKLQSKKWVAEVREQYQVYIYFIDYSRLEYQFSKGHPFIEYHCKQSSIVYQNADSRSSLLINRNWKKYHKKFNQYEDTFHHDREIHQLQVERLISEDSYNSVFTSYEKLIEYELEYLEELYTGNRTSDIVLNQRINKLLIYIPELKSYFVKKNQYEYFITELFDEAKMAIEEDDIIYNSEMFDSLRIISDSLYTYIEARFYELKHLIKKQYEEIYKVDQDVFPMEGYPKDEILEKAIERILTFVELEQIYYFHQTTYGEVTTYYLLLIGLNVNNEKIKSITHSLTSIFGNKYRFLLVGHDRYWIQKNLYQYQSFFVFIMQGKHLVYVSDQYHPEPHWEMPHHPQHNDLHFHYKSTLESSLQFYKLIDGTEENYQGVDNLFALFLLSFCRTYIYAKVFYLPNYMTSEALWQLCIYADKDIHKYNYLFEQFSANIFSFTDYNMSIHHSLAKVNTEKVNHLKMIVEKLMDELKETVVGGKLILSFELDSLYEKAIN</sequence>
<evidence type="ECO:0000313" key="2">
    <source>
        <dbReference type="Proteomes" id="UP000236413"/>
    </source>
</evidence>
<proteinExistence type="predicted"/>
<dbReference type="EMBL" id="PPEG02000004">
    <property type="protein sequence ID" value="PWN61709.1"/>
    <property type="molecule type" value="Genomic_DNA"/>
</dbReference>
<organism evidence="1 2">
    <name type="scientific">Chryseobacterium viscerum</name>
    <dbReference type="NCBI Taxonomy" id="1037377"/>
    <lineage>
        <taxon>Bacteria</taxon>
        <taxon>Pseudomonadati</taxon>
        <taxon>Bacteroidota</taxon>
        <taxon>Flavobacteriia</taxon>
        <taxon>Flavobacteriales</taxon>
        <taxon>Weeksellaceae</taxon>
        <taxon>Chryseobacterium group</taxon>
        <taxon>Chryseobacterium</taxon>
    </lineage>
</organism>
<protein>
    <submittedName>
        <fullName evidence="1">Uncharacterized protein</fullName>
    </submittedName>
</protein>
<name>A0A316WKL2_9FLAO</name>
<accession>A0A316WKL2</accession>
<gene>
    <name evidence="1" type="ORF">C1634_010545</name>
</gene>
<evidence type="ECO:0000313" key="1">
    <source>
        <dbReference type="EMBL" id="PWN61709.1"/>
    </source>
</evidence>
<dbReference type="AlphaFoldDB" id="A0A316WKL2"/>